<evidence type="ECO:0000256" key="4">
    <source>
        <dbReference type="ARBA" id="ARBA00022547"/>
    </source>
</evidence>
<keyword evidence="5 15" id="KW-0812">Transmembrane</keyword>
<keyword evidence="4 15" id="KW-0138">CF(0)</keyword>
<dbReference type="PANTHER" id="PTHR33445">
    <property type="entry name" value="ATP SYNTHASE SUBUNIT B', CHLOROPLASTIC"/>
    <property type="match status" value="1"/>
</dbReference>
<comment type="function">
    <text evidence="12">Component of the F(0) channel, it forms part of the peripheral stalk, linking F(1) to F(0). The b'-subunit is a diverged and duplicated form of b found in plants and photosynthetic bacteria.</text>
</comment>
<evidence type="ECO:0000256" key="16">
    <source>
        <dbReference type="RuleBase" id="RU003848"/>
    </source>
</evidence>
<dbReference type="NCBIfam" id="TIGR01144">
    <property type="entry name" value="ATP_synt_b"/>
    <property type="match status" value="1"/>
</dbReference>
<name>A0A0U5BFK1_9PROT</name>
<accession>A0A0U5BFK1</accession>
<evidence type="ECO:0000256" key="14">
    <source>
        <dbReference type="ARBA" id="ARBA00037847"/>
    </source>
</evidence>
<dbReference type="Proteomes" id="UP000657200">
    <property type="component" value="Unassembled WGS sequence"/>
</dbReference>
<organism evidence="18 20">
    <name type="scientific">Acetobacter ghanensis</name>
    <dbReference type="NCBI Taxonomy" id="431306"/>
    <lineage>
        <taxon>Bacteria</taxon>
        <taxon>Pseudomonadati</taxon>
        <taxon>Pseudomonadota</taxon>
        <taxon>Alphaproteobacteria</taxon>
        <taxon>Acetobacterales</taxon>
        <taxon>Acetobacteraceae</taxon>
        <taxon>Acetobacter</taxon>
    </lineage>
</organism>
<keyword evidence="10 15" id="KW-0066">ATP synthesis</keyword>
<dbReference type="GO" id="GO:0046933">
    <property type="term" value="F:proton-transporting ATP synthase activity, rotational mechanism"/>
    <property type="evidence" value="ECO:0007669"/>
    <property type="project" value="UniProtKB-UniRule"/>
</dbReference>
<comment type="subcellular location">
    <subcellularLocation>
        <location evidence="15">Cell membrane</location>
        <topology evidence="15">Single-pass membrane protein</topology>
    </subcellularLocation>
    <subcellularLocation>
        <location evidence="14">Endomembrane system</location>
        <topology evidence="14">Single-pass membrane protein</topology>
    </subcellularLocation>
</comment>
<dbReference type="Proteomes" id="UP000068250">
    <property type="component" value="Chromosome I"/>
</dbReference>
<evidence type="ECO:0000256" key="13">
    <source>
        <dbReference type="ARBA" id="ARBA00026054"/>
    </source>
</evidence>
<dbReference type="InterPro" id="IPR050059">
    <property type="entry name" value="ATP_synthase_B_chain"/>
</dbReference>
<evidence type="ECO:0000256" key="7">
    <source>
        <dbReference type="ARBA" id="ARBA00022989"/>
    </source>
</evidence>
<keyword evidence="6 15" id="KW-0375">Hydrogen ion transport</keyword>
<protein>
    <recommendedName>
        <fullName evidence="15">ATP synthase subunit b</fullName>
    </recommendedName>
    <alternativeName>
        <fullName evidence="15">ATP synthase F(0) sector subunit b</fullName>
    </alternativeName>
    <alternativeName>
        <fullName evidence="15">ATPase subunit I</fullName>
    </alternativeName>
    <alternativeName>
        <fullName evidence="15">F-type ATPase subunit b</fullName>
        <shortName evidence="15">F-ATPase subunit b</shortName>
    </alternativeName>
</protein>
<dbReference type="PATRIC" id="fig|431306.5.peg.166"/>
<dbReference type="STRING" id="431306.AGA_219"/>
<sequence>MTDIFHVAGFWVAVSFVLFFVLAGKKLWTPIASILDNRANLIREELDEAARLRREAEQMLEDATREREQALAEAKSLVEQSRIKADEMAKQARAEAEAAVRRHEQMARDRIAAVERAAVKEVRLLAIDVAVNAAQGIIPQTIDEQKASALVDQALADLPAAFSRQAA</sequence>
<evidence type="ECO:0000256" key="5">
    <source>
        <dbReference type="ARBA" id="ARBA00022692"/>
    </source>
</evidence>
<evidence type="ECO:0000256" key="10">
    <source>
        <dbReference type="ARBA" id="ARBA00023310"/>
    </source>
</evidence>
<evidence type="ECO:0000256" key="1">
    <source>
        <dbReference type="ARBA" id="ARBA00005513"/>
    </source>
</evidence>
<feature type="coiled-coil region" evidence="17">
    <location>
        <begin position="35"/>
        <end position="109"/>
    </location>
</feature>
<keyword evidence="7 15" id="KW-1133">Transmembrane helix</keyword>
<evidence type="ECO:0000256" key="11">
    <source>
        <dbReference type="ARBA" id="ARBA00025198"/>
    </source>
</evidence>
<dbReference type="HAMAP" id="MF_01398">
    <property type="entry name" value="ATP_synth_b_bprime"/>
    <property type="match status" value="1"/>
</dbReference>
<evidence type="ECO:0000256" key="3">
    <source>
        <dbReference type="ARBA" id="ARBA00022475"/>
    </source>
</evidence>
<evidence type="ECO:0000313" key="19">
    <source>
        <dbReference type="EMBL" id="NHO39729.1"/>
    </source>
</evidence>
<dbReference type="AlphaFoldDB" id="A0A0U5BFK1"/>
<dbReference type="EMBL" id="WOTE01000004">
    <property type="protein sequence ID" value="NHO39729.1"/>
    <property type="molecule type" value="Genomic_DNA"/>
</dbReference>
<feature type="transmembrane region" description="Helical" evidence="15">
    <location>
        <begin position="6"/>
        <end position="24"/>
    </location>
</feature>
<comment type="similarity">
    <text evidence="1 15 16">Belongs to the ATPase B chain family.</text>
</comment>
<dbReference type="GO" id="GO:0012505">
    <property type="term" value="C:endomembrane system"/>
    <property type="evidence" value="ECO:0007669"/>
    <property type="project" value="UniProtKB-SubCell"/>
</dbReference>
<evidence type="ECO:0000256" key="2">
    <source>
        <dbReference type="ARBA" id="ARBA00022448"/>
    </source>
</evidence>
<keyword evidence="17" id="KW-0175">Coiled coil</keyword>
<dbReference type="GO" id="GO:0045259">
    <property type="term" value="C:proton-transporting ATP synthase complex"/>
    <property type="evidence" value="ECO:0007669"/>
    <property type="project" value="UniProtKB-KW"/>
</dbReference>
<evidence type="ECO:0000256" key="12">
    <source>
        <dbReference type="ARBA" id="ARBA00025614"/>
    </source>
</evidence>
<evidence type="ECO:0000256" key="17">
    <source>
        <dbReference type="SAM" id="Coils"/>
    </source>
</evidence>
<dbReference type="Pfam" id="PF00430">
    <property type="entry name" value="ATP-synt_B"/>
    <property type="match status" value="1"/>
</dbReference>
<reference evidence="19 21" key="3">
    <citation type="journal article" date="2020" name="Int. J. Syst. Evol. Microbiol.">
        <title>Novel acetic acid bacteria from cider fermentations: Acetobacter conturbans sp. nov. and Acetobacter fallax sp. nov.</title>
        <authorList>
            <person name="Sombolestani A.S."/>
            <person name="Cleenwerck I."/>
            <person name="Cnockaert M."/>
            <person name="Borremans W."/>
            <person name="Wieme A.D."/>
            <person name="De Vuyst L."/>
            <person name="Vandamme P."/>
        </authorList>
    </citation>
    <scope>NUCLEOTIDE SEQUENCE [LARGE SCALE GENOMIC DNA]</scope>
    <source>
        <strain evidence="19 21">LMG 23848</strain>
    </source>
</reference>
<dbReference type="OrthoDB" id="7283197at2"/>
<reference evidence="18" key="1">
    <citation type="submission" date="2014-09" db="EMBL/GenBank/DDBJ databases">
        <authorList>
            <person name="Magalhaes I.L.F."/>
            <person name="Oliveira U."/>
            <person name="Santos F.R."/>
            <person name="Vidigal T.H.D.A."/>
            <person name="Brescovit A.D."/>
            <person name="Santos A.J."/>
        </authorList>
    </citation>
    <scope>NUCLEOTIDE SEQUENCE</scope>
    <source>
        <strain evidence="18">LMG 23848T</strain>
    </source>
</reference>
<dbReference type="EMBL" id="LN609302">
    <property type="protein sequence ID" value="CEF53443.1"/>
    <property type="molecule type" value="Genomic_DNA"/>
</dbReference>
<keyword evidence="9 15" id="KW-0472">Membrane</keyword>
<keyword evidence="2 15" id="KW-0813">Transport</keyword>
<dbReference type="GO" id="GO:0005886">
    <property type="term" value="C:plasma membrane"/>
    <property type="evidence" value="ECO:0007669"/>
    <property type="project" value="UniProtKB-SubCell"/>
</dbReference>
<dbReference type="InterPro" id="IPR002146">
    <property type="entry name" value="ATP_synth_b/b'su_bac/chlpt"/>
</dbReference>
<keyword evidence="8 15" id="KW-0406">Ion transport</keyword>
<keyword evidence="21" id="KW-1185">Reference proteome</keyword>
<proteinExistence type="inferred from homology"/>
<dbReference type="CDD" id="cd06503">
    <property type="entry name" value="ATP-synt_Fo_b"/>
    <property type="match status" value="1"/>
</dbReference>
<dbReference type="InterPro" id="IPR005864">
    <property type="entry name" value="ATP_synth_F0_bsu_bac"/>
</dbReference>
<evidence type="ECO:0000256" key="8">
    <source>
        <dbReference type="ARBA" id="ARBA00023065"/>
    </source>
</evidence>
<dbReference type="PANTHER" id="PTHR33445:SF1">
    <property type="entry name" value="ATP SYNTHASE SUBUNIT B"/>
    <property type="match status" value="1"/>
</dbReference>
<evidence type="ECO:0000256" key="15">
    <source>
        <dbReference type="HAMAP-Rule" id="MF_01398"/>
    </source>
</evidence>
<comment type="function">
    <text evidence="11 15">F(1)F(0) ATP synthase produces ATP from ADP in the presence of a proton or sodium gradient. F-type ATPases consist of two structural domains, F(1) containing the extramembraneous catalytic core and F(0) containing the membrane proton channel, linked together by a central stalk and a peripheral stalk. During catalysis, ATP synthesis in the catalytic domain of F(1) is coupled via a rotary mechanism of the central stalk subunits to proton translocation.</text>
</comment>
<evidence type="ECO:0000313" key="18">
    <source>
        <dbReference type="EMBL" id="CEF53443.1"/>
    </source>
</evidence>
<dbReference type="GO" id="GO:0046961">
    <property type="term" value="F:proton-transporting ATPase activity, rotational mechanism"/>
    <property type="evidence" value="ECO:0007669"/>
    <property type="project" value="TreeGrafter"/>
</dbReference>
<keyword evidence="3 15" id="KW-1003">Cell membrane</keyword>
<evidence type="ECO:0000313" key="21">
    <source>
        <dbReference type="Proteomes" id="UP000657200"/>
    </source>
</evidence>
<gene>
    <name evidence="15 18" type="primary">atpF</name>
    <name evidence="18" type="ORF">AGA_219</name>
    <name evidence="19" type="ORF">GOB80_08530</name>
</gene>
<evidence type="ECO:0000313" key="20">
    <source>
        <dbReference type="Proteomes" id="UP000068250"/>
    </source>
</evidence>
<comment type="subunit">
    <text evidence="13">F-type ATPases have 2 components, F(1) - the catalytic core - and F(0) - the membrane proton channel. F(1) has five subunits: alpha(3), beta(3), gamma(1), delta(1), epsilon(1). F(0) has four main subunits: a(1), b(2) and c(10-14). The alpha and beta chains form an alternating ring which encloses part of the gamma chain. F(1) is attached to F(0) by a central stalk formed by the gamma and epsilon chains, while a peripheral stalk is formed by the delta and b chains.</text>
</comment>
<dbReference type="GO" id="GO:0016787">
    <property type="term" value="F:hydrolase activity"/>
    <property type="evidence" value="ECO:0007669"/>
    <property type="project" value="UniProtKB-KW"/>
</dbReference>
<comment type="subunit">
    <text evidence="15">F-type ATPases have 2 components, F(1) - the catalytic core - and F(0) - the membrane proton channel. F(1) has five subunits: alpha(3), beta(3), gamma(1), delta(1), epsilon(1). F(0) has three main subunits: a(1), b(2) and c(10-14). The alpha and beta chains form an alternating ring which encloses part of the gamma chain. F(1) is attached to F(0) by a central stalk formed by the gamma and epsilon chains, while a peripheral stalk is formed by the delta and b chains.</text>
</comment>
<evidence type="ECO:0000256" key="6">
    <source>
        <dbReference type="ARBA" id="ARBA00022781"/>
    </source>
</evidence>
<keyword evidence="18" id="KW-0378">Hydrolase</keyword>
<evidence type="ECO:0000256" key="9">
    <source>
        <dbReference type="ARBA" id="ARBA00023136"/>
    </source>
</evidence>
<reference evidence="20" key="2">
    <citation type="submission" date="2014-09" db="EMBL/GenBank/DDBJ databases">
        <authorList>
            <person name="Illeghems K.G."/>
        </authorList>
    </citation>
    <scope>NUCLEOTIDE SEQUENCE [LARGE SCALE GENOMIC DNA]</scope>
    <source>
        <strain evidence="20">LMG 23848T</strain>
    </source>
</reference>